<evidence type="ECO:0000313" key="11">
    <source>
        <dbReference type="WBParaSite" id="DME_0000649601-mRNA-1"/>
    </source>
</evidence>
<evidence type="ECO:0000256" key="2">
    <source>
        <dbReference type="ARBA" id="ARBA00022679"/>
    </source>
</evidence>
<dbReference type="SUPFAM" id="SSF56112">
    <property type="entry name" value="Protein kinase-like (PK-like)"/>
    <property type="match status" value="1"/>
</dbReference>
<evidence type="ECO:0000313" key="10">
    <source>
        <dbReference type="Proteomes" id="UP000274756"/>
    </source>
</evidence>
<keyword evidence="1" id="KW-0723">Serine/threonine-protein kinase</keyword>
<dbReference type="PROSITE" id="PS00107">
    <property type="entry name" value="PROTEIN_KINASE_ATP"/>
    <property type="match status" value="1"/>
</dbReference>
<keyword evidence="5 6" id="KW-0067">ATP-binding</keyword>
<feature type="binding site" evidence="6">
    <location>
        <position position="49"/>
    </location>
    <ligand>
        <name>ATP</name>
        <dbReference type="ChEBI" id="CHEBI:30616"/>
    </ligand>
</feature>
<reference evidence="8 10" key="2">
    <citation type="submission" date="2018-11" db="EMBL/GenBank/DDBJ databases">
        <authorList>
            <consortium name="Pathogen Informatics"/>
        </authorList>
    </citation>
    <scope>NUCLEOTIDE SEQUENCE [LARGE SCALE GENOMIC DNA]</scope>
</reference>
<dbReference type="Proteomes" id="UP000274756">
    <property type="component" value="Unassembled WGS sequence"/>
</dbReference>
<keyword evidence="10" id="KW-1185">Reference proteome</keyword>
<evidence type="ECO:0000313" key="9">
    <source>
        <dbReference type="Proteomes" id="UP000038040"/>
    </source>
</evidence>
<gene>
    <name evidence="8" type="ORF">DME_LOCUS9607</name>
</gene>
<dbReference type="GO" id="GO:0001664">
    <property type="term" value="F:G protein-coupled receptor binding"/>
    <property type="evidence" value="ECO:0007669"/>
    <property type="project" value="TreeGrafter"/>
</dbReference>
<organism evidence="9 11">
    <name type="scientific">Dracunculus medinensis</name>
    <name type="common">Guinea worm</name>
    <dbReference type="NCBI Taxonomy" id="318479"/>
    <lineage>
        <taxon>Eukaryota</taxon>
        <taxon>Metazoa</taxon>
        <taxon>Ecdysozoa</taxon>
        <taxon>Nematoda</taxon>
        <taxon>Chromadorea</taxon>
        <taxon>Rhabditida</taxon>
        <taxon>Spirurina</taxon>
        <taxon>Dracunculoidea</taxon>
        <taxon>Dracunculidae</taxon>
        <taxon>Dracunculus</taxon>
    </lineage>
</organism>
<accession>A0A0N4UG91</accession>
<evidence type="ECO:0000256" key="6">
    <source>
        <dbReference type="PROSITE-ProRule" id="PRU10141"/>
    </source>
</evidence>
<dbReference type="Proteomes" id="UP000038040">
    <property type="component" value="Unplaced"/>
</dbReference>
<evidence type="ECO:0000256" key="1">
    <source>
        <dbReference type="ARBA" id="ARBA00022527"/>
    </source>
</evidence>
<keyword evidence="3 6" id="KW-0547">Nucleotide-binding</keyword>
<dbReference type="PROSITE" id="PS50011">
    <property type="entry name" value="PROTEIN_KINASE_DOM"/>
    <property type="match status" value="1"/>
</dbReference>
<dbReference type="GO" id="GO:0005524">
    <property type="term" value="F:ATP binding"/>
    <property type="evidence" value="ECO:0007669"/>
    <property type="project" value="UniProtKB-UniRule"/>
</dbReference>
<dbReference type="Pfam" id="PF00069">
    <property type="entry name" value="Pkinase"/>
    <property type="match status" value="1"/>
</dbReference>
<evidence type="ECO:0000259" key="7">
    <source>
        <dbReference type="PROSITE" id="PS50011"/>
    </source>
</evidence>
<dbReference type="GO" id="GO:0009966">
    <property type="term" value="P:regulation of signal transduction"/>
    <property type="evidence" value="ECO:0007669"/>
    <property type="project" value="TreeGrafter"/>
</dbReference>
<dbReference type="WBParaSite" id="DME_0000649601-mRNA-1">
    <property type="protein sequence ID" value="DME_0000649601-mRNA-1"/>
    <property type="gene ID" value="DME_0000649601"/>
</dbReference>
<name>A0A0N4UG91_DRAME</name>
<evidence type="ECO:0000256" key="3">
    <source>
        <dbReference type="ARBA" id="ARBA00022741"/>
    </source>
</evidence>
<dbReference type="PANTHER" id="PTHR24355:SF30">
    <property type="entry name" value="SERINE_THREONINE-PROTEIN KINASE 32B ISOFORM X1"/>
    <property type="match status" value="1"/>
</dbReference>
<dbReference type="GO" id="GO:0004703">
    <property type="term" value="F:G protein-coupled receptor kinase activity"/>
    <property type="evidence" value="ECO:0007669"/>
    <property type="project" value="TreeGrafter"/>
</dbReference>
<feature type="domain" description="Protein kinase" evidence="7">
    <location>
        <begin position="20"/>
        <end position="122"/>
    </location>
</feature>
<protein>
    <submittedName>
        <fullName evidence="11">Protein kinase domain-containing protein</fullName>
    </submittedName>
</protein>
<reference evidence="11" key="1">
    <citation type="submission" date="2017-02" db="UniProtKB">
        <authorList>
            <consortium name="WormBaseParasite"/>
        </authorList>
    </citation>
    <scope>IDENTIFICATION</scope>
</reference>
<dbReference type="EMBL" id="UYYG01001186">
    <property type="protein sequence ID" value="VDN59634.1"/>
    <property type="molecule type" value="Genomic_DNA"/>
</dbReference>
<keyword evidence="2" id="KW-0808">Transferase</keyword>
<dbReference type="InterPro" id="IPR000719">
    <property type="entry name" value="Prot_kinase_dom"/>
</dbReference>
<dbReference type="STRING" id="318479.A0A0N4UG91"/>
<keyword evidence="4" id="KW-0418">Kinase</keyword>
<dbReference type="PANTHER" id="PTHR24355">
    <property type="entry name" value="G PROTEIN-COUPLED RECEPTOR KINASE/RIBOSOMAL PROTEIN S6 KINASE"/>
    <property type="match status" value="1"/>
</dbReference>
<evidence type="ECO:0000313" key="8">
    <source>
        <dbReference type="EMBL" id="VDN59634.1"/>
    </source>
</evidence>
<dbReference type="InterPro" id="IPR011009">
    <property type="entry name" value="Kinase-like_dom_sf"/>
</dbReference>
<dbReference type="OrthoDB" id="2156623at2759"/>
<dbReference type="InterPro" id="IPR017441">
    <property type="entry name" value="Protein_kinase_ATP_BS"/>
</dbReference>
<evidence type="ECO:0000256" key="4">
    <source>
        <dbReference type="ARBA" id="ARBA00022777"/>
    </source>
</evidence>
<dbReference type="Gene3D" id="3.30.200.20">
    <property type="entry name" value="Phosphorylase Kinase, domain 1"/>
    <property type="match status" value="1"/>
</dbReference>
<dbReference type="GO" id="GO:0007186">
    <property type="term" value="P:G protein-coupled receptor signaling pathway"/>
    <property type="evidence" value="ECO:0007669"/>
    <property type="project" value="TreeGrafter"/>
</dbReference>
<sequence length="122" mass="14133">MGGRCSKGASSPTHPQFSDFSVYRSIGRGTFGRVCIVQYRSNKKLYAMKYMDKRRCVQRMAANMVLRELDLLAHLSHPFIVNLWFSFQHHSDFLMAIYTPRALLEGKLVIFDTLRISKFSHV</sequence>
<dbReference type="AlphaFoldDB" id="A0A0N4UG91"/>
<proteinExistence type="predicted"/>
<evidence type="ECO:0000256" key="5">
    <source>
        <dbReference type="ARBA" id="ARBA00022840"/>
    </source>
</evidence>